<evidence type="ECO:0000256" key="4">
    <source>
        <dbReference type="ARBA" id="ARBA00022989"/>
    </source>
</evidence>
<feature type="transmembrane region" description="Helical" evidence="6">
    <location>
        <begin position="254"/>
        <end position="278"/>
    </location>
</feature>
<protein>
    <submittedName>
        <fullName evidence="8">FtsX-like permease family protein</fullName>
    </submittedName>
</protein>
<evidence type="ECO:0000313" key="8">
    <source>
        <dbReference type="EMBL" id="MUG65790.1"/>
    </source>
</evidence>
<keyword evidence="9" id="KW-1185">Reference proteome</keyword>
<accession>A0ABW9SXS3</accession>
<feature type="transmembrane region" description="Helical" evidence="6">
    <location>
        <begin position="20"/>
        <end position="42"/>
    </location>
</feature>
<comment type="caution">
    <text evidence="8">The sequence shown here is derived from an EMBL/GenBank/DDBJ whole genome shotgun (WGS) entry which is preliminary data.</text>
</comment>
<evidence type="ECO:0000256" key="2">
    <source>
        <dbReference type="ARBA" id="ARBA00022475"/>
    </source>
</evidence>
<comment type="subcellular location">
    <subcellularLocation>
        <location evidence="1">Cell membrane</location>
        <topology evidence="1">Multi-pass membrane protein</topology>
    </subcellularLocation>
</comment>
<dbReference type="PANTHER" id="PTHR30287:SF2">
    <property type="entry name" value="BLL1001 PROTEIN"/>
    <property type="match status" value="1"/>
</dbReference>
<proteinExistence type="predicted"/>
<feature type="transmembrane region" description="Helical" evidence="6">
    <location>
        <begin position="736"/>
        <end position="762"/>
    </location>
</feature>
<organism evidence="8 9">
    <name type="scientific">Paenibacillus campinasensis</name>
    <dbReference type="NCBI Taxonomy" id="66347"/>
    <lineage>
        <taxon>Bacteria</taxon>
        <taxon>Bacillati</taxon>
        <taxon>Bacillota</taxon>
        <taxon>Bacilli</taxon>
        <taxon>Bacillales</taxon>
        <taxon>Paenibacillaceae</taxon>
        <taxon>Paenibacillus</taxon>
    </lineage>
</organism>
<feature type="transmembrane region" description="Helical" evidence="6">
    <location>
        <begin position="422"/>
        <end position="446"/>
    </location>
</feature>
<feature type="domain" description="ABC3 transporter permease C-terminal" evidence="7">
    <location>
        <begin position="261"/>
        <end position="367"/>
    </location>
</feature>
<feature type="transmembrane region" description="Helical" evidence="6">
    <location>
        <begin position="651"/>
        <end position="674"/>
    </location>
</feature>
<feature type="transmembrane region" description="Helical" evidence="6">
    <location>
        <begin position="703"/>
        <end position="724"/>
    </location>
</feature>
<name>A0ABW9SXS3_9BACL</name>
<dbReference type="InterPro" id="IPR038766">
    <property type="entry name" value="Membrane_comp_ABC_pdt"/>
</dbReference>
<keyword evidence="4 6" id="KW-1133">Transmembrane helix</keyword>
<evidence type="ECO:0000256" key="6">
    <source>
        <dbReference type="SAM" id="Phobius"/>
    </source>
</evidence>
<dbReference type="Pfam" id="PF02687">
    <property type="entry name" value="FtsX"/>
    <property type="match status" value="2"/>
</dbReference>
<dbReference type="Proteomes" id="UP000435177">
    <property type="component" value="Unassembled WGS sequence"/>
</dbReference>
<keyword evidence="3 6" id="KW-0812">Transmembrane</keyword>
<feature type="transmembrane region" description="Helical" evidence="6">
    <location>
        <begin position="310"/>
        <end position="331"/>
    </location>
</feature>
<dbReference type="PANTHER" id="PTHR30287">
    <property type="entry name" value="MEMBRANE COMPONENT OF PREDICTED ABC SUPERFAMILY METABOLITE UPTAKE TRANSPORTER"/>
    <property type="match status" value="1"/>
</dbReference>
<evidence type="ECO:0000256" key="1">
    <source>
        <dbReference type="ARBA" id="ARBA00004651"/>
    </source>
</evidence>
<evidence type="ECO:0000313" key="9">
    <source>
        <dbReference type="Proteomes" id="UP000435177"/>
    </source>
</evidence>
<dbReference type="EMBL" id="WOAA01000004">
    <property type="protein sequence ID" value="MUG65790.1"/>
    <property type="molecule type" value="Genomic_DNA"/>
</dbReference>
<keyword evidence="2" id="KW-1003">Cell membrane</keyword>
<sequence length="776" mass="85132">MKIRILRKDFSRNKIITATLFVFIMLAAMLVSGAAHIVVTLFGSIDSLFTRSHAPHYVQMHAGELNQADIDAFASSNELVKDHQTVSMLGINGAYIYLGDNELSEAGSIVENSFVMQNHAFDYLLDTDSSIVQMEDGEIGVPIYHMKQYDLELGDSVRIVKDDFSKEFTIAAFVRDVQMNPSIVTSKRFLVSDNDWTALRDHMGEIEYLIEFRLHDPDRVHEFEAMYQASGLPQKDTALTYSLYQLLNGITDGIAAAVIMLISLLLIAIAALCLRFTLTATIEEDYREIGVMKAIGISSRDIRSLYMVKYVLLAVLASLSGWLISRLLGHLFTHNIALYMGLAPASVWNHIVPALGALLVGSAVVLYCRFVLRRFGRISAVEALREGVLQTGERGRQAFRLSRSSLGNVNLFLGIKAVFSRFSMYGVLCFVFTLCAFLMIVPFNFLNTIQSPDFVSYMGAGRSDIRIDLQQGEEMEQRFNQIDGYLRQDADVTKYASFVTAAYQAENAEGTYENIKVELGDFSVFPLQYVNGTAPATEDEIALSTMNAQDLGKSVGDTLTVLAGEQERTLTVTGVYQDVTNGGKTAKGLLPYAPDQILWYVVNLEVADGVSVPDKIEEYHAAFSAVKITDMDDYVSQTLGGLIDQLSLSVVLAYGLGIAISILITAMFFHMLIAKEGAQIAIMRSLGLTAADLRVQYITRAMLVLLIGVVLGTAAAVTLGQGLAGALIPGISSMRFIIHPLASFIVSPLLLVAAVTGTMLCVSMSMNKQKLTLTAQ</sequence>
<gene>
    <name evidence="8" type="ORF">GNP94_07180</name>
</gene>
<reference evidence="8 9" key="1">
    <citation type="submission" date="2019-11" db="EMBL/GenBank/DDBJ databases">
        <title>Draft genome sequences of five Paenibacillus species of dairy origin.</title>
        <authorList>
            <person name="Olajide A.M."/>
            <person name="Chen S."/>
            <person name="Lapointe G."/>
        </authorList>
    </citation>
    <scope>NUCLEOTIDE SEQUENCE [LARGE SCALE GENOMIC DNA]</scope>
    <source>
        <strain evidence="8 9">3CS1</strain>
    </source>
</reference>
<feature type="transmembrane region" description="Helical" evidence="6">
    <location>
        <begin position="351"/>
        <end position="372"/>
    </location>
</feature>
<evidence type="ECO:0000256" key="3">
    <source>
        <dbReference type="ARBA" id="ARBA00022692"/>
    </source>
</evidence>
<evidence type="ECO:0000259" key="7">
    <source>
        <dbReference type="Pfam" id="PF02687"/>
    </source>
</evidence>
<keyword evidence="5 6" id="KW-0472">Membrane</keyword>
<dbReference type="RefSeq" id="WP_155617777.1">
    <property type="nucleotide sequence ID" value="NZ_WOAA01000004.1"/>
</dbReference>
<dbReference type="InterPro" id="IPR003838">
    <property type="entry name" value="ABC3_permease_C"/>
</dbReference>
<evidence type="ECO:0000256" key="5">
    <source>
        <dbReference type="ARBA" id="ARBA00023136"/>
    </source>
</evidence>
<feature type="domain" description="ABC3 transporter permease C-terminal" evidence="7">
    <location>
        <begin position="653"/>
        <end position="769"/>
    </location>
</feature>